<name>A0A9P3HKT7_9FUNG</name>
<dbReference type="OrthoDB" id="10029326at2759"/>
<reference evidence="6" key="1">
    <citation type="submission" date="2021-11" db="EMBL/GenBank/DDBJ databases">
        <authorList>
            <person name="Herlambang A."/>
            <person name="Guo Y."/>
            <person name="Takashima Y."/>
            <person name="Nishizawa T."/>
        </authorList>
    </citation>
    <scope>NUCLEOTIDE SEQUENCE</scope>
    <source>
        <strain evidence="6">E1425</strain>
    </source>
</reference>
<comment type="similarity">
    <text evidence="1">Belongs to the paxM FAD-dependent monooxygenase family.</text>
</comment>
<dbReference type="Gene3D" id="3.50.50.60">
    <property type="entry name" value="FAD/NAD(P)-binding domain"/>
    <property type="match status" value="1"/>
</dbReference>
<dbReference type="Proteomes" id="UP000827284">
    <property type="component" value="Unassembled WGS sequence"/>
</dbReference>
<dbReference type="Pfam" id="PF01494">
    <property type="entry name" value="FAD_binding_3"/>
    <property type="match status" value="2"/>
</dbReference>
<dbReference type="InterPro" id="IPR036188">
    <property type="entry name" value="FAD/NAD-bd_sf"/>
</dbReference>
<evidence type="ECO:0000256" key="2">
    <source>
        <dbReference type="ARBA" id="ARBA00022630"/>
    </source>
</evidence>
<dbReference type="GO" id="GO:0071949">
    <property type="term" value="F:FAD binding"/>
    <property type="evidence" value="ECO:0007669"/>
    <property type="project" value="InterPro"/>
</dbReference>
<dbReference type="PANTHER" id="PTHR47356:SF2">
    <property type="entry name" value="FAD-BINDING DOMAIN-CONTAINING PROTEIN-RELATED"/>
    <property type="match status" value="1"/>
</dbReference>
<dbReference type="GO" id="GO:0004497">
    <property type="term" value="F:monooxygenase activity"/>
    <property type="evidence" value="ECO:0007669"/>
    <property type="project" value="InterPro"/>
</dbReference>
<feature type="domain" description="FAD-binding" evidence="5">
    <location>
        <begin position="5"/>
        <end position="174"/>
    </location>
</feature>
<dbReference type="InterPro" id="IPR002938">
    <property type="entry name" value="FAD-bd"/>
</dbReference>
<keyword evidence="4" id="KW-0560">Oxidoreductase</keyword>
<keyword evidence="3" id="KW-0274">FAD</keyword>
<proteinExistence type="inferred from homology"/>
<dbReference type="PANTHER" id="PTHR47356">
    <property type="entry name" value="FAD-DEPENDENT MONOOXYGENASE ASQG-RELATED"/>
    <property type="match status" value="1"/>
</dbReference>
<accession>A0A9P3HKT7</accession>
<gene>
    <name evidence="6" type="ORF">EMPS_10866</name>
</gene>
<comment type="caution">
    <text evidence="6">The sequence shown here is derived from an EMBL/GenBank/DDBJ whole genome shotgun (WGS) entry which is preliminary data.</text>
</comment>
<evidence type="ECO:0000313" key="7">
    <source>
        <dbReference type="Proteomes" id="UP000827284"/>
    </source>
</evidence>
<feature type="domain" description="FAD-binding" evidence="5">
    <location>
        <begin position="320"/>
        <end position="398"/>
    </location>
</feature>
<evidence type="ECO:0000256" key="1">
    <source>
        <dbReference type="ARBA" id="ARBA00007992"/>
    </source>
</evidence>
<dbReference type="SUPFAM" id="SSF51905">
    <property type="entry name" value="FAD/NAD(P)-binding domain"/>
    <property type="match status" value="1"/>
</dbReference>
<evidence type="ECO:0000256" key="4">
    <source>
        <dbReference type="ARBA" id="ARBA00023002"/>
    </source>
</evidence>
<dbReference type="PRINTS" id="PR00420">
    <property type="entry name" value="RNGMNOXGNASE"/>
</dbReference>
<evidence type="ECO:0000313" key="6">
    <source>
        <dbReference type="EMBL" id="GJJ78507.1"/>
    </source>
</evidence>
<dbReference type="AlphaFoldDB" id="A0A9P3HKT7"/>
<reference evidence="6" key="2">
    <citation type="journal article" date="2022" name="Microbiol. Resour. Announc.">
        <title>Whole-Genome Sequence of Entomortierella parvispora E1425, a Mucoromycotan Fungus Associated with Burkholderiaceae-Related Endosymbiotic Bacteria.</title>
        <authorList>
            <person name="Herlambang A."/>
            <person name="Guo Y."/>
            <person name="Takashima Y."/>
            <person name="Narisawa K."/>
            <person name="Ohta H."/>
            <person name="Nishizawa T."/>
        </authorList>
    </citation>
    <scope>NUCLEOTIDE SEQUENCE</scope>
    <source>
        <strain evidence="6">E1425</strain>
    </source>
</reference>
<dbReference type="InterPro" id="IPR050562">
    <property type="entry name" value="FAD_mOase_fung"/>
</dbReference>
<evidence type="ECO:0000259" key="5">
    <source>
        <dbReference type="Pfam" id="PF01494"/>
    </source>
</evidence>
<sequence>MDRPVRVLIVGGGIGGLSLANMFEKAGIEYIVLEKAVRIRALGSSLGLDASSLPVMEQLGLLQDFYRASKPVRQFNFYNESLDSIGKVDFSDLEEIGGYPAIILDRPAFYNILLKNIPKNKILYNKRVLSITQDQDGATAKCSDGSAYLSDIVIGADGAYSATRQNIYRALKEEGNLPANDCKPLGYNQHCLVGVSDALDPEQYPILKSDTADFEIVIPQRDPFYAIYMPLPDNRISWAVIQNVPRSDALKGDSFKFSEWGPEAAAEMANYVRNQPAPFLRTSNTWPTTNRTATEPSDLDVASYGTLGDIIDNTPKDLISKILLEEKFFETWHHGRVVLMGDACHKVVPSAGLGANLAILEGVHLCNLIADLPRPVTALNITKIFEAYYSQRAKIAKVALAKSKQFGKVMGDRGPISRLVRKVFLNHMPDWMARYSNTQRLQHRPQLHFLAQIPDRGSVKGRPQEERLFGKQHAVNV</sequence>
<organism evidence="6 7">
    <name type="scientific">Entomortierella parvispora</name>
    <dbReference type="NCBI Taxonomy" id="205924"/>
    <lineage>
        <taxon>Eukaryota</taxon>
        <taxon>Fungi</taxon>
        <taxon>Fungi incertae sedis</taxon>
        <taxon>Mucoromycota</taxon>
        <taxon>Mortierellomycotina</taxon>
        <taxon>Mortierellomycetes</taxon>
        <taxon>Mortierellales</taxon>
        <taxon>Mortierellaceae</taxon>
        <taxon>Entomortierella</taxon>
    </lineage>
</organism>
<keyword evidence="7" id="KW-1185">Reference proteome</keyword>
<keyword evidence="2" id="KW-0285">Flavoprotein</keyword>
<protein>
    <recommendedName>
        <fullName evidence="5">FAD-binding domain-containing protein</fullName>
    </recommendedName>
</protein>
<evidence type="ECO:0000256" key="3">
    <source>
        <dbReference type="ARBA" id="ARBA00022827"/>
    </source>
</evidence>
<dbReference type="EMBL" id="BQFW01000015">
    <property type="protein sequence ID" value="GJJ78507.1"/>
    <property type="molecule type" value="Genomic_DNA"/>
</dbReference>